<dbReference type="InterPro" id="IPR011008">
    <property type="entry name" value="Dimeric_a/b-barrel"/>
</dbReference>
<keyword evidence="1" id="KW-0805">Transcription regulation</keyword>
<keyword evidence="2" id="KW-0238">DNA-binding</keyword>
<dbReference type="PANTHER" id="PTHR30154:SF34">
    <property type="entry name" value="TRANSCRIPTIONAL REGULATOR AZLB"/>
    <property type="match status" value="1"/>
</dbReference>
<feature type="domain" description="HTH asnC-type" evidence="4">
    <location>
        <begin position="1"/>
        <end position="54"/>
    </location>
</feature>
<dbReference type="Gene3D" id="1.10.10.10">
    <property type="entry name" value="Winged helix-like DNA-binding domain superfamily/Winged helix DNA-binding domain"/>
    <property type="match status" value="1"/>
</dbReference>
<gene>
    <name evidence="5" type="ORF">JD78_01513</name>
</gene>
<reference evidence="5 6" key="1">
    <citation type="submission" date="2019-07" db="EMBL/GenBank/DDBJ databases">
        <title>R&amp;d 2014.</title>
        <authorList>
            <person name="Klenk H.-P."/>
        </authorList>
    </citation>
    <scope>NUCLEOTIDE SEQUENCE [LARGE SCALE GENOMIC DNA]</scope>
    <source>
        <strain evidence="5 6">DSM 45764</strain>
    </source>
</reference>
<keyword evidence="6" id="KW-1185">Reference proteome</keyword>
<dbReference type="GO" id="GO:0043200">
    <property type="term" value="P:response to amino acid"/>
    <property type="evidence" value="ECO:0007669"/>
    <property type="project" value="TreeGrafter"/>
</dbReference>
<dbReference type="InterPro" id="IPR019888">
    <property type="entry name" value="Tscrpt_reg_AsnC-like"/>
</dbReference>
<dbReference type="InterPro" id="IPR019887">
    <property type="entry name" value="Tscrpt_reg_AsnC/Lrp_C"/>
</dbReference>
<dbReference type="InterPro" id="IPR000485">
    <property type="entry name" value="AsnC-type_HTH_dom"/>
</dbReference>
<dbReference type="SUPFAM" id="SSF54909">
    <property type="entry name" value="Dimeric alpha+beta barrel"/>
    <property type="match status" value="1"/>
</dbReference>
<dbReference type="SMART" id="SM00344">
    <property type="entry name" value="HTH_ASNC"/>
    <property type="match status" value="1"/>
</dbReference>
<dbReference type="Pfam" id="PF13412">
    <property type="entry name" value="HTH_24"/>
    <property type="match status" value="1"/>
</dbReference>
<dbReference type="Proteomes" id="UP000321490">
    <property type="component" value="Unassembled WGS sequence"/>
</dbReference>
<dbReference type="InterPro" id="IPR036388">
    <property type="entry name" value="WH-like_DNA-bd_sf"/>
</dbReference>
<evidence type="ECO:0000256" key="2">
    <source>
        <dbReference type="ARBA" id="ARBA00023125"/>
    </source>
</evidence>
<accession>A0A562IQ28</accession>
<evidence type="ECO:0000256" key="3">
    <source>
        <dbReference type="ARBA" id="ARBA00023163"/>
    </source>
</evidence>
<name>A0A562IQ28_9ACTN</name>
<keyword evidence="3" id="KW-0804">Transcription</keyword>
<dbReference type="Pfam" id="PF01037">
    <property type="entry name" value="AsnC_trans_reg"/>
    <property type="match status" value="1"/>
</dbReference>
<dbReference type="PROSITE" id="PS50956">
    <property type="entry name" value="HTH_ASNC_2"/>
    <property type="match status" value="1"/>
</dbReference>
<sequence>MAALRADARLSVRALAEQVHASRAAVHARVQRLERDGVLTGWSARVDPARLGLTVTAFVNLRIAQHAWKDVRERIGAIPEVWHAALVSGDHDLVLLVRTSDAGALRDLVLNTLQAIPGVRGTETVLVLDELGDPLAGQPARPRA</sequence>
<dbReference type="EMBL" id="VLKF01000001">
    <property type="protein sequence ID" value="TWH72990.1"/>
    <property type="molecule type" value="Genomic_DNA"/>
</dbReference>
<evidence type="ECO:0000259" key="4">
    <source>
        <dbReference type="PROSITE" id="PS50956"/>
    </source>
</evidence>
<evidence type="ECO:0000256" key="1">
    <source>
        <dbReference type="ARBA" id="ARBA00023015"/>
    </source>
</evidence>
<protein>
    <submittedName>
        <fullName evidence="5">AsnC family transcriptional regulator</fullName>
    </submittedName>
</protein>
<comment type="caution">
    <text evidence="5">The sequence shown here is derived from an EMBL/GenBank/DDBJ whole genome shotgun (WGS) entry which is preliminary data.</text>
</comment>
<dbReference type="InterPro" id="IPR036390">
    <property type="entry name" value="WH_DNA-bd_sf"/>
</dbReference>
<dbReference type="GO" id="GO:0005829">
    <property type="term" value="C:cytosol"/>
    <property type="evidence" value="ECO:0007669"/>
    <property type="project" value="TreeGrafter"/>
</dbReference>
<dbReference type="SUPFAM" id="SSF46785">
    <property type="entry name" value="Winged helix' DNA-binding domain"/>
    <property type="match status" value="1"/>
</dbReference>
<dbReference type="PANTHER" id="PTHR30154">
    <property type="entry name" value="LEUCINE-RESPONSIVE REGULATORY PROTEIN"/>
    <property type="match status" value="1"/>
</dbReference>
<dbReference type="Gene3D" id="3.30.70.920">
    <property type="match status" value="1"/>
</dbReference>
<dbReference type="GO" id="GO:0043565">
    <property type="term" value="F:sequence-specific DNA binding"/>
    <property type="evidence" value="ECO:0007669"/>
    <property type="project" value="InterPro"/>
</dbReference>
<proteinExistence type="predicted"/>
<organism evidence="5 6">
    <name type="scientific">Modestobacter roseus</name>
    <dbReference type="NCBI Taxonomy" id="1181884"/>
    <lineage>
        <taxon>Bacteria</taxon>
        <taxon>Bacillati</taxon>
        <taxon>Actinomycetota</taxon>
        <taxon>Actinomycetes</taxon>
        <taxon>Geodermatophilales</taxon>
        <taxon>Geodermatophilaceae</taxon>
        <taxon>Modestobacter</taxon>
    </lineage>
</organism>
<dbReference type="AlphaFoldDB" id="A0A562IQ28"/>
<evidence type="ECO:0000313" key="5">
    <source>
        <dbReference type="EMBL" id="TWH72990.1"/>
    </source>
</evidence>
<evidence type="ECO:0000313" key="6">
    <source>
        <dbReference type="Proteomes" id="UP000321490"/>
    </source>
</evidence>